<name>A0A6J4MKB0_9BACT</name>
<feature type="compositionally biased region" description="Low complexity" evidence="1">
    <location>
        <begin position="22"/>
        <end position="31"/>
    </location>
</feature>
<proteinExistence type="predicted"/>
<accession>A0A6J4MKB0</accession>
<feature type="non-terminal residue" evidence="2">
    <location>
        <position position="1"/>
    </location>
</feature>
<organism evidence="2">
    <name type="scientific">uncultured Gemmatimonadaceae bacterium</name>
    <dbReference type="NCBI Taxonomy" id="246130"/>
    <lineage>
        <taxon>Bacteria</taxon>
        <taxon>Pseudomonadati</taxon>
        <taxon>Gemmatimonadota</taxon>
        <taxon>Gemmatimonadia</taxon>
        <taxon>Gemmatimonadales</taxon>
        <taxon>Gemmatimonadaceae</taxon>
        <taxon>environmental samples</taxon>
    </lineage>
</organism>
<dbReference type="EMBL" id="CADCTX010000942">
    <property type="protein sequence ID" value="CAA9359884.1"/>
    <property type="molecule type" value="Genomic_DNA"/>
</dbReference>
<evidence type="ECO:0000313" key="2">
    <source>
        <dbReference type="EMBL" id="CAA9359884.1"/>
    </source>
</evidence>
<feature type="region of interest" description="Disordered" evidence="1">
    <location>
        <begin position="1"/>
        <end position="52"/>
    </location>
</feature>
<gene>
    <name evidence="2" type="ORF">AVDCRST_MAG40-3412</name>
</gene>
<feature type="non-terminal residue" evidence="2">
    <location>
        <position position="52"/>
    </location>
</feature>
<evidence type="ECO:0000256" key="1">
    <source>
        <dbReference type="SAM" id="MobiDB-lite"/>
    </source>
</evidence>
<reference evidence="2" key="1">
    <citation type="submission" date="2020-02" db="EMBL/GenBank/DDBJ databases">
        <authorList>
            <person name="Meier V. D."/>
        </authorList>
    </citation>
    <scope>NUCLEOTIDE SEQUENCE</scope>
    <source>
        <strain evidence="2">AVDCRST_MAG40</strain>
    </source>
</reference>
<sequence>VPWSSTDRPGSPPTRSPRRRAATPSTSSTARSRGRWRSTPSRSSAPGPWARR</sequence>
<protein>
    <submittedName>
        <fullName evidence="2">Uncharacterized protein</fullName>
    </submittedName>
</protein>
<dbReference type="AlphaFoldDB" id="A0A6J4MKB0"/>